<dbReference type="EMBL" id="CP076448">
    <property type="protein sequence ID" value="QXM25102.1"/>
    <property type="molecule type" value="Genomic_DNA"/>
</dbReference>
<dbReference type="KEGG" id="elio:KO353_02290"/>
<reference evidence="2" key="1">
    <citation type="submission" date="2021-06" db="EMBL/GenBank/DDBJ databases">
        <title>Elioraea tepida, sp. nov., a moderately thermophilic aerobic anoxygenic phototrophic bacterium isolated from an alkaline siliceous hot spring mat community in Yellowstone National Park, WY, USA.</title>
        <authorList>
            <person name="Saini M.K."/>
            <person name="Yoshida S."/>
            <person name="Sebastian A."/>
            <person name="Hirose S."/>
            <person name="Hara E."/>
            <person name="Tamaki H."/>
            <person name="Soulier N.T."/>
            <person name="Albert I."/>
            <person name="Hanada S."/>
            <person name="Bryant D.A."/>
            <person name="Tank M."/>
        </authorList>
    </citation>
    <scope>NUCLEOTIDE SEQUENCE</scope>
    <source>
        <strain evidence="2">MS-P2</strain>
    </source>
</reference>
<evidence type="ECO:0000256" key="1">
    <source>
        <dbReference type="SAM" id="MobiDB-lite"/>
    </source>
</evidence>
<protein>
    <submittedName>
        <fullName evidence="2">Uncharacterized protein</fullName>
    </submittedName>
</protein>
<dbReference type="AlphaFoldDB" id="A0A975YK49"/>
<organism evidence="2 3">
    <name type="scientific">Elioraea tepida</name>
    <dbReference type="NCBI Taxonomy" id="2843330"/>
    <lineage>
        <taxon>Bacteria</taxon>
        <taxon>Pseudomonadati</taxon>
        <taxon>Pseudomonadota</taxon>
        <taxon>Alphaproteobacteria</taxon>
        <taxon>Acetobacterales</taxon>
        <taxon>Elioraeaceae</taxon>
        <taxon>Elioraea</taxon>
    </lineage>
</organism>
<evidence type="ECO:0000313" key="3">
    <source>
        <dbReference type="Proteomes" id="UP000694001"/>
    </source>
</evidence>
<evidence type="ECO:0000313" key="2">
    <source>
        <dbReference type="EMBL" id="QXM25102.1"/>
    </source>
</evidence>
<name>A0A975YK49_9PROT</name>
<accession>A0A975YK49</accession>
<dbReference type="Proteomes" id="UP000694001">
    <property type="component" value="Chromosome"/>
</dbReference>
<feature type="region of interest" description="Disordered" evidence="1">
    <location>
        <begin position="14"/>
        <end position="62"/>
    </location>
</feature>
<keyword evidence="3" id="KW-1185">Reference proteome</keyword>
<sequence length="62" mass="6275">MRLWTALLGAWLAAGSGTSGEGGSMRDPVRPSLDPHPLPAAEQGAGDASQRATMTARGARSA</sequence>
<gene>
    <name evidence="2" type="ORF">KO353_02290</name>
</gene>
<proteinExistence type="predicted"/>
<dbReference type="RefSeq" id="WP_218286158.1">
    <property type="nucleotide sequence ID" value="NZ_CP076448.1"/>
</dbReference>